<feature type="region of interest" description="Disordered" evidence="1">
    <location>
        <begin position="226"/>
        <end position="259"/>
    </location>
</feature>
<sequence>MADEETRSLLQEWEIDACIVERFRENGITKDLIKDLTHDLLKEIIPSVGPRIIFMKKCKAHFATKKQNKNIEEFSDTESVSSSSADENISDDVAKEYFQKVKRQKCFIGKKTYERALRPNVNEIIASTQQGRAILRGYKNKPLSREARNDIIKIIIDSIINNVKGRLNSDDFYDLARGIVEIFPKEDLNAYYVAPIKKKYSQNNKSTSMRGKLVKKYRNRVQRVKRALQGCSESSDETTSISNQSSKDTDTTEVIDQSG</sequence>
<dbReference type="CDD" id="cd09487">
    <property type="entry name" value="SAM_superfamily"/>
    <property type="match status" value="1"/>
</dbReference>
<dbReference type="EMBL" id="CAXIPU020000424">
    <property type="protein sequence ID" value="CAL1671819.1"/>
    <property type="molecule type" value="Genomic_DNA"/>
</dbReference>
<evidence type="ECO:0000256" key="1">
    <source>
        <dbReference type="SAM" id="MobiDB-lite"/>
    </source>
</evidence>
<reference evidence="2" key="1">
    <citation type="submission" date="2024-04" db="EMBL/GenBank/DDBJ databases">
        <authorList>
            <consortium name="Molecular Ecology Group"/>
        </authorList>
    </citation>
    <scope>NUCLEOTIDE SEQUENCE</scope>
</reference>
<evidence type="ECO:0000313" key="3">
    <source>
        <dbReference type="Proteomes" id="UP001497644"/>
    </source>
</evidence>
<feature type="compositionally biased region" description="Polar residues" evidence="1">
    <location>
        <begin position="231"/>
        <end position="259"/>
    </location>
</feature>
<protein>
    <submittedName>
        <fullName evidence="2">Uncharacterized protein</fullName>
    </submittedName>
</protein>
<name>A0AAV2MWV7_9HYME</name>
<organism evidence="2 3">
    <name type="scientific">Lasius platythorax</name>
    <dbReference type="NCBI Taxonomy" id="488582"/>
    <lineage>
        <taxon>Eukaryota</taxon>
        <taxon>Metazoa</taxon>
        <taxon>Ecdysozoa</taxon>
        <taxon>Arthropoda</taxon>
        <taxon>Hexapoda</taxon>
        <taxon>Insecta</taxon>
        <taxon>Pterygota</taxon>
        <taxon>Neoptera</taxon>
        <taxon>Endopterygota</taxon>
        <taxon>Hymenoptera</taxon>
        <taxon>Apocrita</taxon>
        <taxon>Aculeata</taxon>
        <taxon>Formicoidea</taxon>
        <taxon>Formicidae</taxon>
        <taxon>Formicinae</taxon>
        <taxon>Lasius</taxon>
        <taxon>Lasius</taxon>
    </lineage>
</organism>
<evidence type="ECO:0000313" key="2">
    <source>
        <dbReference type="EMBL" id="CAL1671819.1"/>
    </source>
</evidence>
<dbReference type="InterPro" id="IPR013761">
    <property type="entry name" value="SAM/pointed_sf"/>
</dbReference>
<dbReference type="Gene3D" id="1.10.150.50">
    <property type="entry name" value="Transcription Factor, Ets-1"/>
    <property type="match status" value="1"/>
</dbReference>
<proteinExistence type="predicted"/>
<comment type="caution">
    <text evidence="2">The sequence shown here is derived from an EMBL/GenBank/DDBJ whole genome shotgun (WGS) entry which is preliminary data.</text>
</comment>
<accession>A0AAV2MWV7</accession>
<keyword evidence="3" id="KW-1185">Reference proteome</keyword>
<dbReference type="AlphaFoldDB" id="A0AAV2MWV7"/>
<gene>
    <name evidence="2" type="ORF">LPLAT_LOCUS5241</name>
</gene>
<dbReference type="Proteomes" id="UP001497644">
    <property type="component" value="Unassembled WGS sequence"/>
</dbReference>